<dbReference type="InterPro" id="IPR010866">
    <property type="entry name" value="A-2_8-polyST"/>
</dbReference>
<evidence type="ECO:0000313" key="1">
    <source>
        <dbReference type="EMBL" id="CAA6813567.1"/>
    </source>
</evidence>
<protein>
    <submittedName>
        <fullName evidence="1">Uncharacterized protein</fullName>
    </submittedName>
</protein>
<organism evidence="1">
    <name type="scientific">uncultured Sulfurovum sp</name>
    <dbReference type="NCBI Taxonomy" id="269237"/>
    <lineage>
        <taxon>Bacteria</taxon>
        <taxon>Pseudomonadati</taxon>
        <taxon>Campylobacterota</taxon>
        <taxon>Epsilonproteobacteria</taxon>
        <taxon>Campylobacterales</taxon>
        <taxon>Sulfurovaceae</taxon>
        <taxon>Sulfurovum</taxon>
        <taxon>environmental samples</taxon>
    </lineage>
</organism>
<reference evidence="1" key="1">
    <citation type="submission" date="2020-01" db="EMBL/GenBank/DDBJ databases">
        <authorList>
            <person name="Meier V. D."/>
            <person name="Meier V D."/>
        </authorList>
    </citation>
    <scope>NUCLEOTIDE SEQUENCE</scope>
    <source>
        <strain evidence="1">HLG_WM_MAG_05</strain>
    </source>
</reference>
<sequence>MNQEKAFLFITFTSGQNFFIKQIIKQYQYKNYFIITTTEAKEFNNFNKKRILTLEKINGLKSISFNRKRMINNFLIDIEEQYSDIEIFVAHFLNILTNHIYNRYKKHKHIIFSSFPDGMLTFNEYKITYLNFESLKKKILSKLLGLDYTVIHGSINNPFNNILYVYSHLSRLTPCSNNQVLKDIKFPQYQKINGNNSIILGHANQKKKISLDDSFYKRFKNKNKIYYKPHPRCELNNDLFYLALKEKLTIEVLNTRKPIETIIEEFHIRYVFAVASSALVNLKLLFNDIECFSFSLNTYIETKYINIYLNIFNELNIQILKNNNKI</sequence>
<name>A0A6S6TFB8_9BACT</name>
<gene>
    <name evidence="1" type="ORF">HELGO_WM4211</name>
</gene>
<accession>A0A6S6TFB8</accession>
<dbReference type="AlphaFoldDB" id="A0A6S6TFB8"/>
<proteinExistence type="predicted"/>
<dbReference type="EMBL" id="CACVAU010000042">
    <property type="protein sequence ID" value="CAA6813567.1"/>
    <property type="molecule type" value="Genomic_DNA"/>
</dbReference>
<dbReference type="Pfam" id="PF07388">
    <property type="entry name" value="A-2_8-polyST"/>
    <property type="match status" value="1"/>
</dbReference>